<protein>
    <submittedName>
        <fullName evidence="1">Uncharacterized protein</fullName>
    </submittedName>
</protein>
<accession>A0A841CVH9</accession>
<name>A0A841CVH9_9PSEU</name>
<proteinExistence type="predicted"/>
<dbReference type="Proteomes" id="UP000547510">
    <property type="component" value="Unassembled WGS sequence"/>
</dbReference>
<keyword evidence="2" id="KW-1185">Reference proteome</keyword>
<evidence type="ECO:0000313" key="2">
    <source>
        <dbReference type="Proteomes" id="UP000547510"/>
    </source>
</evidence>
<reference evidence="1 2" key="1">
    <citation type="submission" date="2020-08" db="EMBL/GenBank/DDBJ databases">
        <title>Genomic Encyclopedia of Type Strains, Phase III (KMG-III): the genomes of soil and plant-associated and newly described type strains.</title>
        <authorList>
            <person name="Whitman W."/>
        </authorList>
    </citation>
    <scope>NUCLEOTIDE SEQUENCE [LARGE SCALE GENOMIC DNA]</scope>
    <source>
        <strain evidence="1 2">CECT 8640</strain>
    </source>
</reference>
<dbReference type="EMBL" id="JACHJN010000013">
    <property type="protein sequence ID" value="MBB5960027.1"/>
    <property type="molecule type" value="Genomic_DNA"/>
</dbReference>
<organism evidence="1 2">
    <name type="scientific">Saccharothrix tamanrassetensis</name>
    <dbReference type="NCBI Taxonomy" id="1051531"/>
    <lineage>
        <taxon>Bacteria</taxon>
        <taxon>Bacillati</taxon>
        <taxon>Actinomycetota</taxon>
        <taxon>Actinomycetes</taxon>
        <taxon>Pseudonocardiales</taxon>
        <taxon>Pseudonocardiaceae</taxon>
        <taxon>Saccharothrix</taxon>
    </lineage>
</organism>
<gene>
    <name evidence="1" type="ORF">FHS29_006649</name>
</gene>
<dbReference type="RefSeq" id="WP_184697677.1">
    <property type="nucleotide sequence ID" value="NZ_JACHJN010000013.1"/>
</dbReference>
<sequence length="308" mass="33685">MPIPAELRLDDPRFWAMYFFESDDDYLDEEEVVVCFPVGAGHSVELSVSDGYFDVGVRPPGAEEAVSVGWDDEAHFHPHLFRWDELDLVCRAAALVDPSLRHPGPALALLGRFLVISGYDDVDVIGGMLHAAFTGLRPGGAAGFWPEARKHGVERSDFRREGVVWHRDVDGNHRVGKDVTNSDGAGPHSTRVVVDGESGFPWTDWRSMLDQAERTLAAAVDPRWFADIAVARLLDRAVADRDLTAAPELGRALVDAGCGNLVVLGGLTEPVHPAETWWVLELLSTAPRGALLRGLAPATDARSWWPTP</sequence>
<dbReference type="AlphaFoldDB" id="A0A841CVH9"/>
<evidence type="ECO:0000313" key="1">
    <source>
        <dbReference type="EMBL" id="MBB5960027.1"/>
    </source>
</evidence>
<comment type="caution">
    <text evidence="1">The sequence shown here is derived from an EMBL/GenBank/DDBJ whole genome shotgun (WGS) entry which is preliminary data.</text>
</comment>